<name>A0A5D0NDF9_9ACTN</name>
<keyword evidence="7 9" id="KW-0472">Membrane</keyword>
<sequence length="290" mass="29779">MPIELVVPTLETGCFFGLIALALFMVKESAALFNFAVGGLAVVGGMASSAITVGHGLPLPLGVLAAVAFGVALGLCIEVLVVAPLVKPGGGEDHHVVMALVAGLFALQQMAGVAFGKSALPGATWMKGDVLDVGKFVVSAQALIEIAVTLGLFVAIGLLLRRTRLGRQFRSIGDNTQAATMLGMPVRRIRLLAFASSGLLAGLAGALFANRAGVAFTSALQFTLFGFLAFVIGGAANVWGPLAGGIGLAFLQALAIYYFGPAALTYVTFAVAALFFALRPEGIFVKRVRA</sequence>
<protein>
    <submittedName>
        <fullName evidence="10">Branched-chain amino acid ABC transporter permease</fullName>
    </submittedName>
</protein>
<evidence type="ECO:0000256" key="4">
    <source>
        <dbReference type="ARBA" id="ARBA00022692"/>
    </source>
</evidence>
<evidence type="ECO:0000313" key="11">
    <source>
        <dbReference type="Proteomes" id="UP000323380"/>
    </source>
</evidence>
<feature type="transmembrane region" description="Helical" evidence="9">
    <location>
        <begin position="95"/>
        <end position="116"/>
    </location>
</feature>
<keyword evidence="3" id="KW-1003">Cell membrane</keyword>
<dbReference type="CDD" id="cd06582">
    <property type="entry name" value="TM_PBP1_LivH_like"/>
    <property type="match status" value="1"/>
</dbReference>
<dbReference type="AlphaFoldDB" id="A0A5D0NDF9"/>
<keyword evidence="6 9" id="KW-1133">Transmembrane helix</keyword>
<comment type="subcellular location">
    <subcellularLocation>
        <location evidence="1">Cell membrane</location>
        <topology evidence="1">Multi-pass membrane protein</topology>
    </subcellularLocation>
</comment>
<dbReference type="GO" id="GO:0005886">
    <property type="term" value="C:plasma membrane"/>
    <property type="evidence" value="ECO:0007669"/>
    <property type="project" value="UniProtKB-SubCell"/>
</dbReference>
<feature type="transmembrane region" description="Helical" evidence="9">
    <location>
        <begin position="136"/>
        <end position="160"/>
    </location>
</feature>
<feature type="transmembrane region" description="Helical" evidence="9">
    <location>
        <begin position="59"/>
        <end position="83"/>
    </location>
</feature>
<evidence type="ECO:0000256" key="8">
    <source>
        <dbReference type="ARBA" id="ARBA00037998"/>
    </source>
</evidence>
<dbReference type="GO" id="GO:0022857">
    <property type="term" value="F:transmembrane transporter activity"/>
    <property type="evidence" value="ECO:0007669"/>
    <property type="project" value="InterPro"/>
</dbReference>
<dbReference type="Proteomes" id="UP000323380">
    <property type="component" value="Unassembled WGS sequence"/>
</dbReference>
<dbReference type="InterPro" id="IPR052157">
    <property type="entry name" value="BCAA_transport_permease"/>
</dbReference>
<evidence type="ECO:0000256" key="6">
    <source>
        <dbReference type="ARBA" id="ARBA00022989"/>
    </source>
</evidence>
<dbReference type="Pfam" id="PF02653">
    <property type="entry name" value="BPD_transp_2"/>
    <property type="match status" value="1"/>
</dbReference>
<comment type="similarity">
    <text evidence="8">Belongs to the binding-protein-dependent transport system permease family. LivHM subfamily.</text>
</comment>
<dbReference type="EMBL" id="VSFG01000008">
    <property type="protein sequence ID" value="TYB42436.1"/>
    <property type="molecule type" value="Genomic_DNA"/>
</dbReference>
<proteinExistence type="inferred from homology"/>
<dbReference type="STRING" id="1220554.GCA_001552135_01784"/>
<evidence type="ECO:0000256" key="1">
    <source>
        <dbReference type="ARBA" id="ARBA00004651"/>
    </source>
</evidence>
<dbReference type="GO" id="GO:0006865">
    <property type="term" value="P:amino acid transport"/>
    <property type="evidence" value="ECO:0007669"/>
    <property type="project" value="UniProtKB-KW"/>
</dbReference>
<dbReference type="PANTHER" id="PTHR11795">
    <property type="entry name" value="BRANCHED-CHAIN AMINO ACID TRANSPORT SYSTEM PERMEASE PROTEIN LIVH"/>
    <property type="match status" value="1"/>
</dbReference>
<keyword evidence="11" id="KW-1185">Reference proteome</keyword>
<feature type="transmembrane region" description="Helical" evidence="9">
    <location>
        <begin position="191"/>
        <end position="209"/>
    </location>
</feature>
<evidence type="ECO:0000256" key="3">
    <source>
        <dbReference type="ARBA" id="ARBA00022475"/>
    </source>
</evidence>
<keyword evidence="4 9" id="KW-0812">Transmembrane</keyword>
<accession>A0A5D0NDF9</accession>
<keyword evidence="5" id="KW-0029">Amino-acid transport</keyword>
<keyword evidence="2" id="KW-0813">Transport</keyword>
<evidence type="ECO:0000256" key="5">
    <source>
        <dbReference type="ARBA" id="ARBA00022970"/>
    </source>
</evidence>
<dbReference type="InterPro" id="IPR001851">
    <property type="entry name" value="ABC_transp_permease"/>
</dbReference>
<evidence type="ECO:0000313" key="10">
    <source>
        <dbReference type="EMBL" id="TYB42436.1"/>
    </source>
</evidence>
<feature type="transmembrane region" description="Helical" evidence="9">
    <location>
        <begin position="6"/>
        <end position="24"/>
    </location>
</feature>
<comment type="caution">
    <text evidence="10">The sequence shown here is derived from an EMBL/GenBank/DDBJ whole genome shotgun (WGS) entry which is preliminary data.</text>
</comment>
<organism evidence="10 11">
    <name type="scientific">Actinomadura chibensis</name>
    <dbReference type="NCBI Taxonomy" id="392828"/>
    <lineage>
        <taxon>Bacteria</taxon>
        <taxon>Bacillati</taxon>
        <taxon>Actinomycetota</taxon>
        <taxon>Actinomycetes</taxon>
        <taxon>Streptosporangiales</taxon>
        <taxon>Thermomonosporaceae</taxon>
        <taxon>Actinomadura</taxon>
    </lineage>
</organism>
<evidence type="ECO:0000256" key="9">
    <source>
        <dbReference type="SAM" id="Phobius"/>
    </source>
</evidence>
<dbReference type="RefSeq" id="WP_067887662.1">
    <property type="nucleotide sequence ID" value="NZ_VSFG01000008.1"/>
</dbReference>
<feature type="transmembrane region" description="Helical" evidence="9">
    <location>
        <begin position="31"/>
        <end position="53"/>
    </location>
</feature>
<evidence type="ECO:0000256" key="7">
    <source>
        <dbReference type="ARBA" id="ARBA00023136"/>
    </source>
</evidence>
<gene>
    <name evidence="10" type="ORF">FXF69_32025</name>
</gene>
<dbReference type="PANTHER" id="PTHR11795:SF445">
    <property type="entry name" value="AMINO ACID ABC TRANSPORTER PERMEASE PROTEIN"/>
    <property type="match status" value="1"/>
</dbReference>
<reference evidence="10 11" key="1">
    <citation type="submission" date="2019-08" db="EMBL/GenBank/DDBJ databases">
        <title>Actinomadura sp. nov. CYP1-5 isolated from mountain soil.</title>
        <authorList>
            <person name="Songsumanus A."/>
            <person name="Kuncharoen N."/>
            <person name="Kudo T."/>
            <person name="Yuki M."/>
            <person name="Igarashi Y."/>
            <person name="Tanasupawat S."/>
        </authorList>
    </citation>
    <scope>NUCLEOTIDE SEQUENCE [LARGE SCALE GENOMIC DNA]</scope>
    <source>
        <strain evidence="10 11">JCM 14158</strain>
    </source>
</reference>
<feature type="transmembrane region" description="Helical" evidence="9">
    <location>
        <begin position="215"/>
        <end position="235"/>
    </location>
</feature>
<evidence type="ECO:0000256" key="2">
    <source>
        <dbReference type="ARBA" id="ARBA00022448"/>
    </source>
</evidence>